<dbReference type="EMBL" id="LILB01000001">
    <property type="protein sequence ID" value="KOO52076.1"/>
    <property type="molecule type" value="Genomic_DNA"/>
</dbReference>
<dbReference type="InterPro" id="IPR036388">
    <property type="entry name" value="WH-like_DNA-bd_sf"/>
</dbReference>
<dbReference type="STRING" id="263475.AMD00_06580"/>
<dbReference type="Gene3D" id="3.40.190.290">
    <property type="match status" value="1"/>
</dbReference>
<dbReference type="GeneID" id="301135769"/>
<reference evidence="7" key="1">
    <citation type="submission" date="2015-08" db="EMBL/GenBank/DDBJ databases">
        <title>Fjat-10028 dsm 16317.</title>
        <authorList>
            <person name="Liu B."/>
            <person name="Wang J."/>
            <person name="Zhu Y."/>
            <person name="Liu G."/>
            <person name="Chen Q."/>
            <person name="Chen Z."/>
            <person name="Lan J."/>
            <person name="Che J."/>
            <person name="Ge C."/>
            <person name="Shi H."/>
            <person name="Pan Z."/>
            <person name="Liu X."/>
        </authorList>
    </citation>
    <scope>NUCLEOTIDE SEQUENCE [LARGE SCALE GENOMIC DNA]</scope>
    <source>
        <strain evidence="7">DSM 16317</strain>
    </source>
</reference>
<dbReference type="SUPFAM" id="SSF46785">
    <property type="entry name" value="Winged helix' DNA-binding domain"/>
    <property type="match status" value="1"/>
</dbReference>
<dbReference type="GO" id="GO:0003700">
    <property type="term" value="F:DNA-binding transcription factor activity"/>
    <property type="evidence" value="ECO:0007669"/>
    <property type="project" value="InterPro"/>
</dbReference>
<comment type="caution">
    <text evidence="6">The sequence shown here is derived from an EMBL/GenBank/DDBJ whole genome shotgun (WGS) entry which is preliminary data.</text>
</comment>
<gene>
    <name evidence="6" type="ORF">AMD00_06580</name>
</gene>
<dbReference type="Gene3D" id="1.10.10.10">
    <property type="entry name" value="Winged helix-like DNA-binding domain superfamily/Winged helix DNA-binding domain"/>
    <property type="match status" value="1"/>
</dbReference>
<keyword evidence="3" id="KW-0238">DNA-binding</keyword>
<dbReference type="CDD" id="cd05466">
    <property type="entry name" value="PBP2_LTTR_substrate"/>
    <property type="match status" value="1"/>
</dbReference>
<dbReference type="GO" id="GO:0000976">
    <property type="term" value="F:transcription cis-regulatory region binding"/>
    <property type="evidence" value="ECO:0007669"/>
    <property type="project" value="TreeGrafter"/>
</dbReference>
<dbReference type="PATRIC" id="fig|263475.3.peg.1760"/>
<dbReference type="Proteomes" id="UP000036867">
    <property type="component" value="Unassembled WGS sequence"/>
</dbReference>
<keyword evidence="4" id="KW-0804">Transcription</keyword>
<evidence type="ECO:0000256" key="1">
    <source>
        <dbReference type="ARBA" id="ARBA00009437"/>
    </source>
</evidence>
<dbReference type="PANTHER" id="PTHR30126">
    <property type="entry name" value="HTH-TYPE TRANSCRIPTIONAL REGULATOR"/>
    <property type="match status" value="1"/>
</dbReference>
<accession>A0A0M0LM58</accession>
<dbReference type="Pfam" id="PF03466">
    <property type="entry name" value="LysR_substrate"/>
    <property type="match status" value="1"/>
</dbReference>
<dbReference type="PANTHER" id="PTHR30126:SF40">
    <property type="entry name" value="HTH-TYPE TRANSCRIPTIONAL REGULATOR GLTR"/>
    <property type="match status" value="1"/>
</dbReference>
<dbReference type="InterPro" id="IPR000847">
    <property type="entry name" value="LysR_HTH_N"/>
</dbReference>
<dbReference type="InterPro" id="IPR005119">
    <property type="entry name" value="LysR_subst-bd"/>
</dbReference>
<dbReference type="AlphaFoldDB" id="A0A0M0LM58"/>
<feature type="domain" description="HTH lysR-type" evidence="5">
    <location>
        <begin position="1"/>
        <end position="58"/>
    </location>
</feature>
<evidence type="ECO:0000313" key="7">
    <source>
        <dbReference type="Proteomes" id="UP000036867"/>
    </source>
</evidence>
<evidence type="ECO:0000259" key="5">
    <source>
        <dbReference type="PROSITE" id="PS50931"/>
    </source>
</evidence>
<name>A0A0M0LM58_9BACL</name>
<proteinExistence type="inferred from homology"/>
<dbReference type="RefSeq" id="WP_053416250.1">
    <property type="nucleotide sequence ID" value="NZ_LILB01000001.1"/>
</dbReference>
<dbReference type="SUPFAM" id="SSF53850">
    <property type="entry name" value="Periplasmic binding protein-like II"/>
    <property type="match status" value="1"/>
</dbReference>
<dbReference type="FunFam" id="1.10.10.10:FF:000001">
    <property type="entry name" value="LysR family transcriptional regulator"/>
    <property type="match status" value="1"/>
</dbReference>
<evidence type="ECO:0000256" key="4">
    <source>
        <dbReference type="ARBA" id="ARBA00023163"/>
    </source>
</evidence>
<dbReference type="InterPro" id="IPR036390">
    <property type="entry name" value="WH_DNA-bd_sf"/>
</dbReference>
<dbReference type="OrthoDB" id="8479357at2"/>
<dbReference type="PRINTS" id="PR00039">
    <property type="entry name" value="HTHLYSR"/>
</dbReference>
<evidence type="ECO:0000313" key="6">
    <source>
        <dbReference type="EMBL" id="KOO52076.1"/>
    </source>
</evidence>
<sequence length="315" mass="35801">MELRNLKTFQVVAEELNLTKAAKRLKYTQPTISIQIQSLEKELNHTLLTRVGKKTMLTSAGQKLKGHVNHLFDLIEEIERDMEELHGPTGILIIAASEYYCTQHLPPIVKSYTEIYPEVKISLLPLNTVHAIQSVRDHVADIAIIANECNDSDIKESFLEKEHTFLVASSEVSNRKSVHDILREDTFISYDRHCSFSNINEQFFKERGIKPHSMIMVGGSDEMIKRAVLNGTGYGILGENAIKNEIKDGTIIILQQASKSIVTSSINLKFRSEEPNIQTFNAYLQNTWPVSNFFSKSDNIQIQDKEIEKELDLLL</sequence>
<evidence type="ECO:0000256" key="2">
    <source>
        <dbReference type="ARBA" id="ARBA00023015"/>
    </source>
</evidence>
<organism evidence="6 7">
    <name type="scientific">Viridibacillus arvi</name>
    <dbReference type="NCBI Taxonomy" id="263475"/>
    <lineage>
        <taxon>Bacteria</taxon>
        <taxon>Bacillati</taxon>
        <taxon>Bacillota</taxon>
        <taxon>Bacilli</taxon>
        <taxon>Bacillales</taxon>
        <taxon>Caryophanaceae</taxon>
        <taxon>Viridibacillus</taxon>
    </lineage>
</organism>
<dbReference type="PROSITE" id="PS50931">
    <property type="entry name" value="HTH_LYSR"/>
    <property type="match status" value="1"/>
</dbReference>
<dbReference type="Pfam" id="PF00126">
    <property type="entry name" value="HTH_1"/>
    <property type="match status" value="1"/>
</dbReference>
<comment type="similarity">
    <text evidence="1">Belongs to the LysR transcriptional regulatory family.</text>
</comment>
<evidence type="ECO:0000256" key="3">
    <source>
        <dbReference type="ARBA" id="ARBA00023125"/>
    </source>
</evidence>
<protein>
    <recommendedName>
        <fullName evidence="5">HTH lysR-type domain-containing protein</fullName>
    </recommendedName>
</protein>
<keyword evidence="7" id="KW-1185">Reference proteome</keyword>
<keyword evidence="2" id="KW-0805">Transcription regulation</keyword>